<proteinExistence type="predicted"/>
<gene>
    <name evidence="2" type="ORF">H4W30_003349</name>
</gene>
<dbReference type="InterPro" id="IPR023213">
    <property type="entry name" value="CAT-like_dom_sf"/>
</dbReference>
<evidence type="ECO:0000313" key="2">
    <source>
        <dbReference type="EMBL" id="MBE1576302.1"/>
    </source>
</evidence>
<dbReference type="PANTHER" id="PTHR45527">
    <property type="entry name" value="NONRIBOSOMAL PEPTIDE SYNTHETASE"/>
    <property type="match status" value="1"/>
</dbReference>
<dbReference type="Proteomes" id="UP000656548">
    <property type="component" value="Unassembled WGS sequence"/>
</dbReference>
<sequence>MSEVDETASRRYPLSHTQEFLCGFDDNVDADEGPFGPRYHNVRGWRLLGSVDIDLLRAALGDVVTRHEALRTVINRPSTDRYQEVRPPSPAGLEVVDVPDTGSEHRVEEFLGVVEAGTISAVRPPLLRAVLGRLSDEESLFVLVGHHIGTDGWSMRLLMRDIAEYYGARIEGREARLPEVRQYREFGVAQREASSSPAHERARAYWRDKLRDARLLGLPADAAVVPGPDKVTSTFRFVLDPGLTDATVRLARSSRASAFMVLQTAYNVLVARRTSATDIVVPTITSGRLDERFEETVGPFFNFLPLRTDLEGCVTLRDVLQRTRATCIEAQVNDIPFAHLVGEAPELPSTFATPGVAVSALQVFQHPFGADGELGATAKYAEVRHRVLGQAISSDIPNGMLWTLDVDAEHGIFGSVKYDRQEFREDTVAGLVEEFRAILSTVVTDADTPLSVEEAR</sequence>
<dbReference type="InterPro" id="IPR001242">
    <property type="entry name" value="Condensation_dom"/>
</dbReference>
<organism evidence="2 3">
    <name type="scientific">Amycolatopsis roodepoortensis</name>
    <dbReference type="NCBI Taxonomy" id="700274"/>
    <lineage>
        <taxon>Bacteria</taxon>
        <taxon>Bacillati</taxon>
        <taxon>Actinomycetota</taxon>
        <taxon>Actinomycetes</taxon>
        <taxon>Pseudonocardiales</taxon>
        <taxon>Pseudonocardiaceae</taxon>
        <taxon>Amycolatopsis</taxon>
    </lineage>
</organism>
<comment type="caution">
    <text evidence="2">The sequence shown here is derived from an EMBL/GenBank/DDBJ whole genome shotgun (WGS) entry which is preliminary data.</text>
</comment>
<evidence type="ECO:0000259" key="1">
    <source>
        <dbReference type="Pfam" id="PF00668"/>
    </source>
</evidence>
<keyword evidence="3" id="KW-1185">Reference proteome</keyword>
<accession>A0ABR9L7E2</accession>
<evidence type="ECO:0000313" key="3">
    <source>
        <dbReference type="Proteomes" id="UP000656548"/>
    </source>
</evidence>
<dbReference type="RefSeq" id="WP_192743609.1">
    <property type="nucleotide sequence ID" value="NZ_JADBEJ010000004.1"/>
</dbReference>
<dbReference type="Gene3D" id="3.30.559.30">
    <property type="entry name" value="Nonribosomal peptide synthetase, condensation domain"/>
    <property type="match status" value="1"/>
</dbReference>
<feature type="domain" description="Condensation" evidence="1">
    <location>
        <begin position="46"/>
        <end position="451"/>
    </location>
</feature>
<dbReference type="Pfam" id="PF00668">
    <property type="entry name" value="Condensation"/>
    <property type="match status" value="1"/>
</dbReference>
<protein>
    <recommendedName>
        <fullName evidence="1">Condensation domain-containing protein</fullName>
    </recommendedName>
</protein>
<dbReference type="PANTHER" id="PTHR45527:SF1">
    <property type="entry name" value="FATTY ACID SYNTHASE"/>
    <property type="match status" value="1"/>
</dbReference>
<reference evidence="2 3" key="1">
    <citation type="submission" date="2020-10" db="EMBL/GenBank/DDBJ databases">
        <title>Sequencing the genomes of 1000 actinobacteria strains.</title>
        <authorList>
            <person name="Klenk H.-P."/>
        </authorList>
    </citation>
    <scope>NUCLEOTIDE SEQUENCE [LARGE SCALE GENOMIC DNA]</scope>
    <source>
        <strain evidence="2 3">DSM 46661</strain>
    </source>
</reference>
<dbReference type="Gene3D" id="3.30.559.10">
    <property type="entry name" value="Chloramphenicol acetyltransferase-like domain"/>
    <property type="match status" value="1"/>
</dbReference>
<dbReference type="SUPFAM" id="SSF52777">
    <property type="entry name" value="CoA-dependent acyltransferases"/>
    <property type="match status" value="2"/>
</dbReference>
<dbReference type="EMBL" id="JADBEJ010000004">
    <property type="protein sequence ID" value="MBE1576302.1"/>
    <property type="molecule type" value="Genomic_DNA"/>
</dbReference>
<name>A0ABR9L7E2_9PSEU</name>